<dbReference type="Pfam" id="PF00722">
    <property type="entry name" value="Glyco_hydro_16"/>
    <property type="match status" value="1"/>
</dbReference>
<dbReference type="GO" id="GO:0004553">
    <property type="term" value="F:hydrolase activity, hydrolyzing O-glycosyl compounds"/>
    <property type="evidence" value="ECO:0007669"/>
    <property type="project" value="InterPro"/>
</dbReference>
<protein>
    <recommendedName>
        <fullName evidence="4">GH16 domain-containing protein</fullName>
    </recommendedName>
</protein>
<dbReference type="EMBL" id="GL377596">
    <property type="protein sequence ID" value="EFJ22389.1"/>
    <property type="molecule type" value="Genomic_DNA"/>
</dbReference>
<gene>
    <name evidence="5" type="ORF">SELMODRAFT_416664</name>
</gene>
<reference evidence="5 6" key="1">
    <citation type="journal article" date="2011" name="Science">
        <title>The Selaginella genome identifies genetic changes associated with the evolution of vascular plants.</title>
        <authorList>
            <person name="Banks J.A."/>
            <person name="Nishiyama T."/>
            <person name="Hasebe M."/>
            <person name="Bowman J.L."/>
            <person name="Gribskov M."/>
            <person name="dePamphilis C."/>
            <person name="Albert V.A."/>
            <person name="Aono N."/>
            <person name="Aoyama T."/>
            <person name="Ambrose B.A."/>
            <person name="Ashton N.W."/>
            <person name="Axtell M.J."/>
            <person name="Barker E."/>
            <person name="Barker M.S."/>
            <person name="Bennetzen J.L."/>
            <person name="Bonawitz N.D."/>
            <person name="Chapple C."/>
            <person name="Cheng C."/>
            <person name="Correa L.G."/>
            <person name="Dacre M."/>
            <person name="DeBarry J."/>
            <person name="Dreyer I."/>
            <person name="Elias M."/>
            <person name="Engstrom E.M."/>
            <person name="Estelle M."/>
            <person name="Feng L."/>
            <person name="Finet C."/>
            <person name="Floyd S.K."/>
            <person name="Frommer W.B."/>
            <person name="Fujita T."/>
            <person name="Gramzow L."/>
            <person name="Gutensohn M."/>
            <person name="Harholt J."/>
            <person name="Hattori M."/>
            <person name="Heyl A."/>
            <person name="Hirai T."/>
            <person name="Hiwatashi Y."/>
            <person name="Ishikawa M."/>
            <person name="Iwata M."/>
            <person name="Karol K.G."/>
            <person name="Koehler B."/>
            <person name="Kolukisaoglu U."/>
            <person name="Kubo M."/>
            <person name="Kurata T."/>
            <person name="Lalonde S."/>
            <person name="Li K."/>
            <person name="Li Y."/>
            <person name="Litt A."/>
            <person name="Lyons E."/>
            <person name="Manning G."/>
            <person name="Maruyama T."/>
            <person name="Michael T.P."/>
            <person name="Mikami K."/>
            <person name="Miyazaki S."/>
            <person name="Morinaga S."/>
            <person name="Murata T."/>
            <person name="Mueller-Roeber B."/>
            <person name="Nelson D.R."/>
            <person name="Obara M."/>
            <person name="Oguri Y."/>
            <person name="Olmstead R.G."/>
            <person name="Onodera N."/>
            <person name="Petersen B.L."/>
            <person name="Pils B."/>
            <person name="Prigge M."/>
            <person name="Rensing S.A."/>
            <person name="Riano-Pachon D.M."/>
            <person name="Roberts A.W."/>
            <person name="Sato Y."/>
            <person name="Scheller H.V."/>
            <person name="Schulz B."/>
            <person name="Schulz C."/>
            <person name="Shakirov E.V."/>
            <person name="Shibagaki N."/>
            <person name="Shinohara N."/>
            <person name="Shippen D.E."/>
            <person name="Soerensen I."/>
            <person name="Sotooka R."/>
            <person name="Sugimoto N."/>
            <person name="Sugita M."/>
            <person name="Sumikawa N."/>
            <person name="Tanurdzic M."/>
            <person name="Theissen G."/>
            <person name="Ulvskov P."/>
            <person name="Wakazuki S."/>
            <person name="Weng J.K."/>
            <person name="Willats W.W."/>
            <person name="Wipf D."/>
            <person name="Wolf P.G."/>
            <person name="Yang L."/>
            <person name="Zimmer A.D."/>
            <person name="Zhu Q."/>
            <person name="Mitros T."/>
            <person name="Hellsten U."/>
            <person name="Loque D."/>
            <person name="Otillar R."/>
            <person name="Salamov A."/>
            <person name="Schmutz J."/>
            <person name="Shapiro H."/>
            <person name="Lindquist E."/>
            <person name="Lucas S."/>
            <person name="Rokhsar D."/>
            <person name="Grigoriev I.V."/>
        </authorList>
    </citation>
    <scope>NUCLEOTIDE SEQUENCE [LARGE SCALE GENOMIC DNA]</scope>
</reference>
<dbReference type="PANTHER" id="PTHR31062">
    <property type="entry name" value="XYLOGLUCAN ENDOTRANSGLUCOSYLASE/HYDROLASE PROTEIN 8-RELATED"/>
    <property type="match status" value="1"/>
</dbReference>
<name>D8S007_SELML</name>
<keyword evidence="3" id="KW-0732">Signal</keyword>
<dbReference type="GO" id="GO:0005975">
    <property type="term" value="P:carbohydrate metabolic process"/>
    <property type="evidence" value="ECO:0007669"/>
    <property type="project" value="InterPro"/>
</dbReference>
<feature type="domain" description="GH16" evidence="4">
    <location>
        <begin position="104"/>
        <end position="145"/>
    </location>
</feature>
<evidence type="ECO:0000256" key="3">
    <source>
        <dbReference type="SAM" id="SignalP"/>
    </source>
</evidence>
<accession>D8S007</accession>
<dbReference type="KEGG" id="smo:SELMODRAFT_416664"/>
<dbReference type="InterPro" id="IPR044791">
    <property type="entry name" value="Beta-glucanase/XTH"/>
</dbReference>
<sequence length="151" mass="17283">MTIAVFFYFFFFSFSSVVLSHARQFPTKRFHLDQNLTSMFDTTSFSQHFSVVWGFDHSEVSENGMEVTLKLDSTSGFLGAASGDLYIIQTNIYGNGSTSTGREQRFFVDDIPIREVLKSEELGEDYPLKPMNVFATIWDASQWPQMVEDLK</sequence>
<evidence type="ECO:0000313" key="6">
    <source>
        <dbReference type="Proteomes" id="UP000001514"/>
    </source>
</evidence>
<dbReference type="Proteomes" id="UP000001514">
    <property type="component" value="Unassembled WGS sequence"/>
</dbReference>
<dbReference type="InterPro" id="IPR000757">
    <property type="entry name" value="Beta-glucanase-like"/>
</dbReference>
<dbReference type="Gramene" id="EFJ22389">
    <property type="protein sequence ID" value="EFJ22389"/>
    <property type="gene ID" value="SELMODRAFT_416664"/>
</dbReference>
<keyword evidence="1" id="KW-0378">Hydrolase</keyword>
<dbReference type="SUPFAM" id="SSF49899">
    <property type="entry name" value="Concanavalin A-like lectins/glucanases"/>
    <property type="match status" value="1"/>
</dbReference>
<feature type="chain" id="PRO_5003122295" description="GH16 domain-containing protein" evidence="3">
    <location>
        <begin position="23"/>
        <end position="151"/>
    </location>
</feature>
<proteinExistence type="predicted"/>
<organism evidence="6">
    <name type="scientific">Selaginella moellendorffii</name>
    <name type="common">Spikemoss</name>
    <dbReference type="NCBI Taxonomy" id="88036"/>
    <lineage>
        <taxon>Eukaryota</taxon>
        <taxon>Viridiplantae</taxon>
        <taxon>Streptophyta</taxon>
        <taxon>Embryophyta</taxon>
        <taxon>Tracheophyta</taxon>
        <taxon>Lycopodiopsida</taxon>
        <taxon>Selaginellales</taxon>
        <taxon>Selaginellaceae</taxon>
        <taxon>Selaginella</taxon>
    </lineage>
</organism>
<evidence type="ECO:0000256" key="2">
    <source>
        <dbReference type="ARBA" id="ARBA00023295"/>
    </source>
</evidence>
<keyword evidence="2" id="KW-0326">Glycosidase</keyword>
<keyword evidence="6" id="KW-1185">Reference proteome</keyword>
<feature type="signal peptide" evidence="3">
    <location>
        <begin position="1"/>
        <end position="22"/>
    </location>
</feature>
<evidence type="ECO:0000256" key="1">
    <source>
        <dbReference type="ARBA" id="ARBA00022801"/>
    </source>
</evidence>
<dbReference type="HOGENOM" id="CLU_1734615_0_0_1"/>
<dbReference type="InterPro" id="IPR013320">
    <property type="entry name" value="ConA-like_dom_sf"/>
</dbReference>
<evidence type="ECO:0000313" key="5">
    <source>
        <dbReference type="EMBL" id="EFJ22389.1"/>
    </source>
</evidence>
<dbReference type="AlphaFoldDB" id="D8S007"/>
<dbReference type="InParanoid" id="D8S007"/>
<dbReference type="Gene3D" id="2.60.120.200">
    <property type="match status" value="1"/>
</dbReference>
<evidence type="ECO:0000259" key="4">
    <source>
        <dbReference type="Pfam" id="PF00722"/>
    </source>
</evidence>